<organism evidence="2">
    <name type="scientific">Alsobacter sp. KACC 23698</name>
    <dbReference type="NCBI Taxonomy" id="3149229"/>
    <lineage>
        <taxon>Bacteria</taxon>
        <taxon>Pseudomonadati</taxon>
        <taxon>Pseudomonadota</taxon>
        <taxon>Alphaproteobacteria</taxon>
        <taxon>Hyphomicrobiales</taxon>
        <taxon>Alsobacteraceae</taxon>
        <taxon>Alsobacter</taxon>
    </lineage>
</organism>
<feature type="domain" description="DUF6894" evidence="1">
    <location>
        <begin position="3"/>
        <end position="65"/>
    </location>
</feature>
<name>A0AAU7JE79_9HYPH</name>
<dbReference type="EMBL" id="CP157484">
    <property type="protein sequence ID" value="XBO38449.1"/>
    <property type="molecule type" value="Genomic_DNA"/>
</dbReference>
<accession>A0AAU7JE79</accession>
<dbReference type="Pfam" id="PF21834">
    <property type="entry name" value="DUF6894"/>
    <property type="match status" value="1"/>
</dbReference>
<dbReference type="RefSeq" id="WP_406855285.1">
    <property type="nucleotide sequence ID" value="NZ_CP157484.1"/>
</dbReference>
<evidence type="ECO:0000259" key="1">
    <source>
        <dbReference type="Pfam" id="PF21834"/>
    </source>
</evidence>
<dbReference type="AlphaFoldDB" id="A0AAU7JE79"/>
<dbReference type="InterPro" id="IPR054189">
    <property type="entry name" value="DUF6894"/>
</dbReference>
<gene>
    <name evidence="2" type="ORF">ABEG18_22535</name>
</gene>
<evidence type="ECO:0000313" key="2">
    <source>
        <dbReference type="EMBL" id="XBO38449.1"/>
    </source>
</evidence>
<reference evidence="2" key="1">
    <citation type="submission" date="2024-05" db="EMBL/GenBank/DDBJ databases">
        <authorList>
            <person name="Kim S."/>
            <person name="Heo J."/>
            <person name="Choi H."/>
            <person name="Choi Y."/>
            <person name="Kwon S.-W."/>
            <person name="Kim Y."/>
        </authorList>
    </citation>
    <scope>NUCLEOTIDE SEQUENCE</scope>
    <source>
        <strain evidence="2">KACC 23698</strain>
    </source>
</reference>
<proteinExistence type="predicted"/>
<protein>
    <recommendedName>
        <fullName evidence="1">DUF6894 domain-containing protein</fullName>
    </recommendedName>
</protein>
<sequence length="82" mass="9710">MPRFHINIWRGRERMLDIEGRSFRSEDDARDFALRECRALANDEFTEVDRGRWKIELTDAASHRVELLSLPDCEQDNNRSAC</sequence>